<reference evidence="1" key="1">
    <citation type="submission" date="2019-08" db="EMBL/GenBank/DDBJ databases">
        <authorList>
            <person name="Kucharzyk K."/>
            <person name="Murdoch R.W."/>
            <person name="Higgins S."/>
            <person name="Loffler F."/>
        </authorList>
    </citation>
    <scope>NUCLEOTIDE SEQUENCE</scope>
</reference>
<dbReference type="AlphaFoldDB" id="A0A645GDQ5"/>
<dbReference type="EMBL" id="VSSQ01070311">
    <property type="protein sequence ID" value="MPN22144.1"/>
    <property type="molecule type" value="Genomic_DNA"/>
</dbReference>
<name>A0A645GDQ5_9ZZZZ</name>
<dbReference type="AntiFam" id="ANF00217">
    <property type="entry name" value="Shadow ORF (opposite uvrB)"/>
</dbReference>
<protein>
    <submittedName>
        <fullName evidence="1">Uncharacterized protein</fullName>
    </submittedName>
</protein>
<evidence type="ECO:0000313" key="1">
    <source>
        <dbReference type="EMBL" id="MPN22144.1"/>
    </source>
</evidence>
<gene>
    <name evidence="1" type="ORF">SDC9_169527</name>
</gene>
<organism evidence="1">
    <name type="scientific">bioreactor metagenome</name>
    <dbReference type="NCBI Taxonomy" id="1076179"/>
    <lineage>
        <taxon>unclassified sequences</taxon>
        <taxon>metagenomes</taxon>
        <taxon>ecological metagenomes</taxon>
    </lineage>
</organism>
<sequence>MQVTHLDPVVGQEIGQVLGHALGQRRHQHPLSNGNPLIDFAKKIIDLRRRRTYQHLGVDQTGRPHHLLDHLAGMLLLVVGRGRRDENRLPHLRLELVELQRPVVEC</sequence>
<comment type="caution">
    <text evidence="1">The sequence shown here is derived from an EMBL/GenBank/DDBJ whole genome shotgun (WGS) entry which is preliminary data.</text>
</comment>
<proteinExistence type="predicted"/>
<accession>A0A645GDQ5</accession>